<dbReference type="Gene3D" id="3.90.420.10">
    <property type="entry name" value="Oxidoreductase, molybdopterin-binding domain"/>
    <property type="match status" value="1"/>
</dbReference>
<dbReference type="Pfam" id="PF00174">
    <property type="entry name" value="Oxidored_molyb"/>
    <property type="match status" value="1"/>
</dbReference>
<dbReference type="SUPFAM" id="SSF56524">
    <property type="entry name" value="Oxidoreductase molybdopterin-binding domain"/>
    <property type="match status" value="1"/>
</dbReference>
<protein>
    <submittedName>
        <fullName evidence="2">Molybdopterin-dependent oxidoreductase</fullName>
    </submittedName>
</protein>
<dbReference type="InterPro" id="IPR036374">
    <property type="entry name" value="OxRdtase_Mopterin-bd_sf"/>
</dbReference>
<evidence type="ECO:0000313" key="3">
    <source>
        <dbReference type="Proteomes" id="UP001059745"/>
    </source>
</evidence>
<sequence length="205" mass="22638">MCDHPLPGRTRPVWLGQAGRISPINRRNTLGGPLLVHSPLRVGSLAIAVLVASLPLARPAAAKLPPLSLDVYQRTPSGEQGKLLHHFSAEELGAMPQYTIITSTPWTARSTFVGVRVEDILKKVGVASGTFRLAAYDGFISQTIYVSDVMKYHPIFATSMNGEQLQIRNFGPIFTIFPRDLHPDVFNNYRFEASFARQIKALEVD</sequence>
<feature type="domain" description="Oxidoreductase molybdopterin-binding" evidence="1">
    <location>
        <begin position="103"/>
        <end position="178"/>
    </location>
</feature>
<organism evidence="2 3">
    <name type="scientific">Burkholderia gladioli</name>
    <name type="common">Pseudomonas marginata</name>
    <name type="synonym">Phytomonas marginata</name>
    <dbReference type="NCBI Taxonomy" id="28095"/>
    <lineage>
        <taxon>Bacteria</taxon>
        <taxon>Pseudomonadati</taxon>
        <taxon>Pseudomonadota</taxon>
        <taxon>Betaproteobacteria</taxon>
        <taxon>Burkholderiales</taxon>
        <taxon>Burkholderiaceae</taxon>
        <taxon>Burkholderia</taxon>
    </lineage>
</organism>
<dbReference type="Proteomes" id="UP001059745">
    <property type="component" value="Chromosome 1"/>
</dbReference>
<dbReference type="EMBL" id="CP104214">
    <property type="protein sequence ID" value="UWX71515.1"/>
    <property type="molecule type" value="Genomic_DNA"/>
</dbReference>
<dbReference type="RefSeq" id="WP_157693190.1">
    <property type="nucleotide sequence ID" value="NZ_CADEQD010000013.1"/>
</dbReference>
<dbReference type="GeneID" id="66457327"/>
<evidence type="ECO:0000313" key="2">
    <source>
        <dbReference type="EMBL" id="UWX71515.1"/>
    </source>
</evidence>
<dbReference type="AlphaFoldDB" id="A0AB38TV16"/>
<gene>
    <name evidence="2" type="ORF">NYZ96_07135</name>
</gene>
<accession>A0AB38TV16</accession>
<proteinExistence type="predicted"/>
<dbReference type="InterPro" id="IPR000572">
    <property type="entry name" value="OxRdtase_Mopterin-bd_dom"/>
</dbReference>
<reference evidence="2" key="1">
    <citation type="submission" date="2022-09" db="EMBL/GenBank/DDBJ databases">
        <title>Genomic of Burkholderia gladioli.</title>
        <authorList>
            <person name="Wu H."/>
        </authorList>
    </citation>
    <scope>NUCLEOTIDE SEQUENCE</scope>
    <source>
        <strain evidence="2">ZN-S4</strain>
    </source>
</reference>
<name>A0AB38TV16_BURGA</name>
<evidence type="ECO:0000259" key="1">
    <source>
        <dbReference type="Pfam" id="PF00174"/>
    </source>
</evidence>